<dbReference type="Gene3D" id="3.40.50.620">
    <property type="entry name" value="HUPs"/>
    <property type="match status" value="1"/>
</dbReference>
<keyword evidence="5" id="KW-1185">Reference proteome</keyword>
<evidence type="ECO:0000259" key="3">
    <source>
        <dbReference type="Pfam" id="PF00582"/>
    </source>
</evidence>
<feature type="region of interest" description="Disordered" evidence="2">
    <location>
        <begin position="1"/>
        <end position="51"/>
    </location>
</feature>
<organism evidence="4 5">
    <name type="scientific">Trichloromonas acetexigens</name>
    <dbReference type="NCBI Taxonomy" id="38815"/>
    <lineage>
        <taxon>Bacteria</taxon>
        <taxon>Pseudomonadati</taxon>
        <taxon>Thermodesulfobacteriota</taxon>
        <taxon>Desulfuromonadia</taxon>
        <taxon>Desulfuromonadales</taxon>
        <taxon>Trichloromonadaceae</taxon>
        <taxon>Trichloromonas</taxon>
    </lineage>
</organism>
<dbReference type="AlphaFoldDB" id="A0A550JB69"/>
<dbReference type="CDD" id="cd00293">
    <property type="entry name" value="USP-like"/>
    <property type="match status" value="1"/>
</dbReference>
<reference evidence="4 5" key="1">
    <citation type="submission" date="2019-07" db="EMBL/GenBank/DDBJ databases">
        <title>Insights of Desulfuromonas acetexigens electromicrobiology.</title>
        <authorList>
            <person name="Katuri K."/>
            <person name="Sapireddy V."/>
            <person name="Shaw D.R."/>
            <person name="Saikaly P."/>
        </authorList>
    </citation>
    <scope>NUCLEOTIDE SEQUENCE [LARGE SCALE GENOMIC DNA]</scope>
    <source>
        <strain evidence="4 5">2873</strain>
    </source>
</reference>
<dbReference type="Pfam" id="PF00582">
    <property type="entry name" value="Usp"/>
    <property type="match status" value="1"/>
</dbReference>
<dbReference type="PANTHER" id="PTHR46268:SF22">
    <property type="entry name" value="SENSOR PROTEIN KDPD-RELATED"/>
    <property type="match status" value="1"/>
</dbReference>
<name>A0A550JB69_9BACT</name>
<evidence type="ECO:0000256" key="2">
    <source>
        <dbReference type="SAM" id="MobiDB-lite"/>
    </source>
</evidence>
<sequence length="211" mass="23466">MADPRSGHGSALLADHQHRHHRHRPGGNGLVHAVDQEPARPDGSRSRLNTDKRTMKLQRNEAVMKSITKILYATDFSESSLPAAEYALLLARLAGAELHVLHVLGEFTDRRKTMIQPESMALLEREVEIQSLKAMEDFCREHFAATVPYTNAVVMGIPFQEIIRQAKEVNADLIVVGTHGRTGLEHVMVGSTAERLVRRSTVPVLTVRGKD</sequence>
<dbReference type="OrthoDB" id="9788959at2"/>
<comment type="caution">
    <text evidence="4">The sequence shown here is derived from an EMBL/GenBank/DDBJ whole genome shotgun (WGS) entry which is preliminary data.</text>
</comment>
<comment type="similarity">
    <text evidence="1">Belongs to the universal stress protein A family.</text>
</comment>
<accession>A0A550JB69</accession>
<evidence type="ECO:0000313" key="4">
    <source>
        <dbReference type="EMBL" id="TRO80495.1"/>
    </source>
</evidence>
<dbReference type="InterPro" id="IPR014729">
    <property type="entry name" value="Rossmann-like_a/b/a_fold"/>
</dbReference>
<feature type="compositionally biased region" description="Basic and acidic residues" evidence="2">
    <location>
        <begin position="34"/>
        <end position="51"/>
    </location>
</feature>
<evidence type="ECO:0000256" key="1">
    <source>
        <dbReference type="ARBA" id="ARBA00008791"/>
    </source>
</evidence>
<protein>
    <submittedName>
        <fullName evidence="4">Universal stress protein</fullName>
    </submittedName>
</protein>
<dbReference type="InterPro" id="IPR006016">
    <property type="entry name" value="UspA"/>
</dbReference>
<dbReference type="Proteomes" id="UP000317155">
    <property type="component" value="Unassembled WGS sequence"/>
</dbReference>
<feature type="domain" description="UspA" evidence="3">
    <location>
        <begin position="68"/>
        <end position="208"/>
    </location>
</feature>
<gene>
    <name evidence="4" type="ORF">FL622_10365</name>
</gene>
<dbReference type="SUPFAM" id="SSF52402">
    <property type="entry name" value="Adenine nucleotide alpha hydrolases-like"/>
    <property type="match status" value="1"/>
</dbReference>
<evidence type="ECO:0000313" key="5">
    <source>
        <dbReference type="Proteomes" id="UP000317155"/>
    </source>
</evidence>
<dbReference type="InterPro" id="IPR006015">
    <property type="entry name" value="Universal_stress_UspA"/>
</dbReference>
<dbReference type="PRINTS" id="PR01438">
    <property type="entry name" value="UNVRSLSTRESS"/>
</dbReference>
<dbReference type="PANTHER" id="PTHR46268">
    <property type="entry name" value="STRESS RESPONSE PROTEIN NHAX"/>
    <property type="match status" value="1"/>
</dbReference>
<dbReference type="EMBL" id="VJVV01000007">
    <property type="protein sequence ID" value="TRO80495.1"/>
    <property type="molecule type" value="Genomic_DNA"/>
</dbReference>
<proteinExistence type="inferred from homology"/>